<keyword evidence="2" id="KW-1185">Reference proteome</keyword>
<dbReference type="Gene3D" id="1.25.40.20">
    <property type="entry name" value="Ankyrin repeat-containing domain"/>
    <property type="match status" value="2"/>
</dbReference>
<dbReference type="InterPro" id="IPR036770">
    <property type="entry name" value="Ankyrin_rpt-contain_sf"/>
</dbReference>
<evidence type="ECO:0008006" key="3">
    <source>
        <dbReference type="Google" id="ProtNLM"/>
    </source>
</evidence>
<dbReference type="SUPFAM" id="SSF48403">
    <property type="entry name" value="Ankyrin repeat"/>
    <property type="match status" value="1"/>
</dbReference>
<sequence>MPPSIAALAPTLPLCILDLILSFAPHFIDTKGEPNHGIHNPSLSLLQVLPLSATPAAFCALFCVVNSSPDCAVYEAGPDPFLDLYTVCKIGSVDTLWSLVEQLPLSKWMCAPETSLPFLFCCRLTDALCYRGQLALLQKLHARGFDFSRLNVRMFDSASEAGHVDVLDWLATIDLGESFESFYSAQALVSASKNDHSHVLDWWAKAALSFPVIASSDDTRTGIMYGCSSGNLNVLRYWFARDGGGATFELSHWREACEYGNDHVLDWALRNSDRYDVQFPTRESAIAPTAMDIASEHGHINCLSWFAIKSPAIEYSVHAMDAASEHGRLDVLEWWAQSGLNMKFTPMAHRSALDNGYDDVVEWWDQCTRYRLMRFGSSNRGPSIGSTSADPVMLAAFGRLEWMPDLLSLAQEPDHVIAHMRDKAAEHGQLHVLRDYQSLFRDLPLNLGTLVGPARNNQCAALEWLVRNTSESAMPSSKVWEVVLEETARAGAYLAVDWIIEYLRVHEPDTKMRDLMPRLVVCAAEAGRVNVLDVLVCKGARMDPYDFAMDPLSAAAEFGRVDVFSWWMNRGFEFPESLETPMELACKYDQVKVVKWNVNAGKVLPISERALQLARSNASVEVMRYCLRESRMELSPSLRTYFETDVFPDSDLDDVEQ</sequence>
<accession>A0A1Y2HVD9</accession>
<evidence type="ECO:0000313" key="1">
    <source>
        <dbReference type="EMBL" id="ORZ38576.1"/>
    </source>
</evidence>
<dbReference type="AlphaFoldDB" id="A0A1Y2HVD9"/>
<comment type="caution">
    <text evidence="1">The sequence shown here is derived from an EMBL/GenBank/DDBJ whole genome shotgun (WGS) entry which is preliminary data.</text>
</comment>
<name>A0A1Y2HVD9_9FUNG</name>
<dbReference type="SUPFAM" id="SSF140860">
    <property type="entry name" value="Pseudo ankyrin repeat-like"/>
    <property type="match status" value="1"/>
</dbReference>
<dbReference type="InterPro" id="IPR052050">
    <property type="entry name" value="SecEffector_AnkRepeat"/>
</dbReference>
<evidence type="ECO:0000313" key="2">
    <source>
        <dbReference type="Proteomes" id="UP000193411"/>
    </source>
</evidence>
<dbReference type="Proteomes" id="UP000193411">
    <property type="component" value="Unassembled WGS sequence"/>
</dbReference>
<reference evidence="1 2" key="1">
    <citation type="submission" date="2016-07" db="EMBL/GenBank/DDBJ databases">
        <title>Pervasive Adenine N6-methylation of Active Genes in Fungi.</title>
        <authorList>
            <consortium name="DOE Joint Genome Institute"/>
            <person name="Mondo S.J."/>
            <person name="Dannebaum R.O."/>
            <person name="Kuo R.C."/>
            <person name="Labutti K."/>
            <person name="Haridas S."/>
            <person name="Kuo A."/>
            <person name="Salamov A."/>
            <person name="Ahrendt S.R."/>
            <person name="Lipzen A."/>
            <person name="Sullivan W."/>
            <person name="Andreopoulos W.B."/>
            <person name="Clum A."/>
            <person name="Lindquist E."/>
            <person name="Daum C."/>
            <person name="Ramamoorthy G.K."/>
            <person name="Gryganskyi A."/>
            <person name="Culley D."/>
            <person name="Magnuson J.K."/>
            <person name="James T.Y."/>
            <person name="O'Malley M.A."/>
            <person name="Stajich J.E."/>
            <person name="Spatafora J.W."/>
            <person name="Visel A."/>
            <person name="Grigoriev I.V."/>
        </authorList>
    </citation>
    <scope>NUCLEOTIDE SEQUENCE [LARGE SCALE GENOMIC DNA]</scope>
    <source>
        <strain evidence="1 2">PL171</strain>
    </source>
</reference>
<dbReference type="PANTHER" id="PTHR46586">
    <property type="entry name" value="ANKYRIN REPEAT-CONTAINING PROTEIN"/>
    <property type="match status" value="1"/>
</dbReference>
<organism evidence="1 2">
    <name type="scientific">Catenaria anguillulae PL171</name>
    <dbReference type="NCBI Taxonomy" id="765915"/>
    <lineage>
        <taxon>Eukaryota</taxon>
        <taxon>Fungi</taxon>
        <taxon>Fungi incertae sedis</taxon>
        <taxon>Blastocladiomycota</taxon>
        <taxon>Blastocladiomycetes</taxon>
        <taxon>Blastocladiales</taxon>
        <taxon>Catenariaceae</taxon>
        <taxon>Catenaria</taxon>
    </lineage>
</organism>
<protein>
    <recommendedName>
        <fullName evidence="3">Ankyrin repeat-containing domain protein</fullName>
    </recommendedName>
</protein>
<proteinExistence type="predicted"/>
<dbReference type="OrthoDB" id="630068at2759"/>
<dbReference type="PANTHER" id="PTHR46586:SF3">
    <property type="entry name" value="ANKYRIN REPEAT-CONTAINING PROTEIN"/>
    <property type="match status" value="1"/>
</dbReference>
<gene>
    <name evidence="1" type="ORF">BCR44DRAFT_31561</name>
</gene>
<dbReference type="EMBL" id="MCFL01000008">
    <property type="protein sequence ID" value="ORZ38576.1"/>
    <property type="molecule type" value="Genomic_DNA"/>
</dbReference>